<dbReference type="OrthoDB" id="9804700at2"/>
<evidence type="ECO:0000256" key="3">
    <source>
        <dbReference type="ARBA" id="ARBA00022692"/>
    </source>
</evidence>
<name>A0A2A2MBW6_9GAMM</name>
<sequence>MMGEPPVSASKNKSLSIFNVAALGIGAMVGAGIFALLGQAALLVHSATWLSFAAGGVIALFSGYAYSCLGAFYPSRGGIIDFFRHGLPSTTLANMLSLLYLVTLALTIAMVARAFGAYALQLFHEHSTSNGLQEAYAGGIILVLALVNMASSNAVGRTELVLVAIKLGILLVLIAAGLMTIKPQLLQIHQAPSTNEFLSSVGMTFFAYAGFGMMANASDKVANPRRTMPRAFMIAICLTIVLYILLSLVLLGNVSAADLAKYADTAVAQAAYPILGRLGFTVVSIGALLATASAINATLFSAFNIMYSMGDNKTLPALFKQTLWHQATYGNVLAVLAVLILAIALNLNSLANVASATFLICYLAVFVVAWRLRHKINASPVLVLLGMILMLLVFIGFMSSLLIQGAKEVAIVVGALLGCWLLALNAKRQQRLSGR</sequence>
<keyword evidence="4 6" id="KW-1133">Transmembrane helix</keyword>
<feature type="transmembrane region" description="Helical" evidence="6">
    <location>
        <begin position="328"/>
        <end position="347"/>
    </location>
</feature>
<comment type="subcellular location">
    <subcellularLocation>
        <location evidence="1">Cell membrane</location>
        <topology evidence="1">Multi-pass membrane protein</topology>
    </subcellularLocation>
</comment>
<keyword evidence="2" id="KW-1003">Cell membrane</keyword>
<dbReference type="EMBL" id="NQMS01000004">
    <property type="protein sequence ID" value="PAV96377.1"/>
    <property type="molecule type" value="Genomic_DNA"/>
</dbReference>
<keyword evidence="5 6" id="KW-0472">Membrane</keyword>
<gene>
    <name evidence="7" type="ORF">CJD50_11765</name>
</gene>
<dbReference type="GO" id="GO:0005886">
    <property type="term" value="C:plasma membrane"/>
    <property type="evidence" value="ECO:0007669"/>
    <property type="project" value="UniProtKB-SubCell"/>
</dbReference>
<feature type="transmembrane region" description="Helical" evidence="6">
    <location>
        <begin position="20"/>
        <end position="43"/>
    </location>
</feature>
<accession>A0A2A2MBW6</accession>
<evidence type="ECO:0000256" key="1">
    <source>
        <dbReference type="ARBA" id="ARBA00004651"/>
    </source>
</evidence>
<feature type="transmembrane region" description="Helical" evidence="6">
    <location>
        <begin position="92"/>
        <end position="115"/>
    </location>
</feature>
<keyword evidence="8" id="KW-1185">Reference proteome</keyword>
<evidence type="ECO:0000313" key="8">
    <source>
        <dbReference type="Proteomes" id="UP000218796"/>
    </source>
</evidence>
<dbReference type="KEGG" id="hpar:AL518_05700"/>
<feature type="transmembrane region" description="Helical" evidence="6">
    <location>
        <begin position="274"/>
        <end position="307"/>
    </location>
</feature>
<feature type="transmembrane region" description="Helical" evidence="6">
    <location>
        <begin position="353"/>
        <end position="370"/>
    </location>
</feature>
<feature type="transmembrane region" description="Helical" evidence="6">
    <location>
        <begin position="201"/>
        <end position="219"/>
    </location>
</feature>
<comment type="caution">
    <text evidence="7">The sequence shown here is derived from an EMBL/GenBank/DDBJ whole genome shotgun (WGS) entry which is preliminary data.</text>
</comment>
<evidence type="ECO:0000256" key="5">
    <source>
        <dbReference type="ARBA" id="ARBA00023136"/>
    </source>
</evidence>
<dbReference type="RefSeq" id="WP_039189222.1">
    <property type="nucleotide sequence ID" value="NZ_CATYOV010000018.1"/>
</dbReference>
<feature type="transmembrane region" description="Helical" evidence="6">
    <location>
        <begin position="382"/>
        <end position="403"/>
    </location>
</feature>
<dbReference type="InterPro" id="IPR050367">
    <property type="entry name" value="APC_superfamily"/>
</dbReference>
<reference evidence="7 8" key="1">
    <citation type="submission" date="2017-08" db="EMBL/GenBank/DDBJ databases">
        <title>Draft Genome Sequence of Hafnia alvei CITHA-6 Isolated from Raw Bovine Milk.</title>
        <authorList>
            <person name="Culligan E.P."/>
            <person name="Mcsweeney A."/>
            <person name="O'Doherty C."/>
            <person name="Gleeson E."/>
            <person name="O'Riordan D."/>
            <person name="Sleator R.D."/>
        </authorList>
    </citation>
    <scope>NUCLEOTIDE SEQUENCE [LARGE SCALE GENOMIC DNA]</scope>
    <source>
        <strain evidence="7 8">CITHA-6</strain>
    </source>
</reference>
<dbReference type="Proteomes" id="UP000218796">
    <property type="component" value="Unassembled WGS sequence"/>
</dbReference>
<evidence type="ECO:0000256" key="4">
    <source>
        <dbReference type="ARBA" id="ARBA00022989"/>
    </source>
</evidence>
<dbReference type="GeneID" id="69640497"/>
<dbReference type="GO" id="GO:0022857">
    <property type="term" value="F:transmembrane transporter activity"/>
    <property type="evidence" value="ECO:0007669"/>
    <property type="project" value="InterPro"/>
</dbReference>
<feature type="transmembrane region" description="Helical" evidence="6">
    <location>
        <begin position="231"/>
        <end position="254"/>
    </location>
</feature>
<feature type="transmembrane region" description="Helical" evidence="6">
    <location>
        <begin position="160"/>
        <end position="181"/>
    </location>
</feature>
<evidence type="ECO:0000256" key="6">
    <source>
        <dbReference type="SAM" id="Phobius"/>
    </source>
</evidence>
<dbReference type="PIRSF" id="PIRSF006060">
    <property type="entry name" value="AA_transporter"/>
    <property type="match status" value="1"/>
</dbReference>
<dbReference type="PANTHER" id="PTHR42770:SF11">
    <property type="entry name" value="INNER MEMBRANE TRANSPORT PROTEIN YBAT"/>
    <property type="match status" value="1"/>
</dbReference>
<evidence type="ECO:0000313" key="7">
    <source>
        <dbReference type="EMBL" id="PAV96377.1"/>
    </source>
</evidence>
<feature type="transmembrane region" description="Helical" evidence="6">
    <location>
        <begin position="409"/>
        <end position="426"/>
    </location>
</feature>
<feature type="transmembrane region" description="Helical" evidence="6">
    <location>
        <begin position="49"/>
        <end position="72"/>
    </location>
</feature>
<evidence type="ECO:0000256" key="2">
    <source>
        <dbReference type="ARBA" id="ARBA00022475"/>
    </source>
</evidence>
<proteinExistence type="predicted"/>
<dbReference type="InterPro" id="IPR002293">
    <property type="entry name" value="AA/rel_permease1"/>
</dbReference>
<dbReference type="AlphaFoldDB" id="A0A2A2MBW6"/>
<feature type="transmembrane region" description="Helical" evidence="6">
    <location>
        <begin position="135"/>
        <end position="155"/>
    </location>
</feature>
<protein>
    <submittedName>
        <fullName evidence="7">APC family permease</fullName>
    </submittedName>
</protein>
<keyword evidence="3 6" id="KW-0812">Transmembrane</keyword>
<dbReference type="Gene3D" id="1.20.1740.10">
    <property type="entry name" value="Amino acid/polyamine transporter I"/>
    <property type="match status" value="1"/>
</dbReference>
<organism evidence="7 8">
    <name type="scientific">Hafnia paralvei</name>
    <dbReference type="NCBI Taxonomy" id="546367"/>
    <lineage>
        <taxon>Bacteria</taxon>
        <taxon>Pseudomonadati</taxon>
        <taxon>Pseudomonadota</taxon>
        <taxon>Gammaproteobacteria</taxon>
        <taxon>Enterobacterales</taxon>
        <taxon>Hafniaceae</taxon>
        <taxon>Hafnia</taxon>
    </lineage>
</organism>
<dbReference type="PANTHER" id="PTHR42770">
    <property type="entry name" value="AMINO ACID TRANSPORTER-RELATED"/>
    <property type="match status" value="1"/>
</dbReference>
<dbReference type="Pfam" id="PF13520">
    <property type="entry name" value="AA_permease_2"/>
    <property type="match status" value="1"/>
</dbReference>